<evidence type="ECO:0000313" key="15">
    <source>
        <dbReference type="EMBL" id="GFS12325.1"/>
    </source>
</evidence>
<keyword evidence="7" id="KW-0915">Sodium</keyword>
<dbReference type="EMBL" id="BMAT01009707">
    <property type="protein sequence ID" value="GFS12325.1"/>
    <property type="molecule type" value="Genomic_DNA"/>
</dbReference>
<evidence type="ECO:0000256" key="3">
    <source>
        <dbReference type="ARBA" id="ARBA00022448"/>
    </source>
</evidence>
<feature type="transmembrane region" description="Helical" evidence="14">
    <location>
        <begin position="39"/>
        <end position="58"/>
    </location>
</feature>
<dbReference type="GO" id="GO:0005886">
    <property type="term" value="C:plasma membrane"/>
    <property type="evidence" value="ECO:0007669"/>
    <property type="project" value="UniProtKB-SubCell"/>
</dbReference>
<sequence>MWEDEQPSCTHPGLPREPIFQGDYAFNTGHVRKFGVVDFVFFGLTLVISTIIGFYHGWRNLSNMSTEEYFTASHSMHPLPVCLSLSASFFSGVTLVAIPVEVYNYSTMNFWAGTNFVIAIAAAAYIFIPLFYQLKTVSCFQYLEMRFCREIRSICSTMYILYMIAYLSFCLSGPSIAVSHVTGIDIFWSTIAIGFVCSIYTAVGGMRAVIWTDTFQIVVSLIGVLVLLIRCMMAVGGIGVVWESALRTNRIRFADFRTDPALSNTFWSIVIGMSTIYLSYGFNQSQVMRSQACRSVQEAQWAVVGNIPGLCFIFFTSCFIGLYMSTLYENCDPVKASFVHHPSQISSLLAMDVLGDTAGLPGLFIAGVVSATLSSMSSGLNSLAAVAVEDYVKIYFYSQIRTDQAQLFSQIVSVFFGAIIFELNHYISGHAHLRYAALSVISLTTAPLTGVFLLGILIPQCNLTGAWTGLLGCILIEIVIFVGKKKASPMALPDKALTCVSNCNLTAFSNASISSLLKLKRPPSPLSSIP</sequence>
<dbReference type="InterPro" id="IPR001734">
    <property type="entry name" value="Na/solute_symporter"/>
</dbReference>
<keyword evidence="8" id="KW-0406">Ion transport</keyword>
<dbReference type="Gene3D" id="1.20.1730.10">
    <property type="entry name" value="Sodium/glucose cotransporter"/>
    <property type="match status" value="1"/>
</dbReference>
<organism evidence="15 16">
    <name type="scientific">Elysia marginata</name>
    <dbReference type="NCBI Taxonomy" id="1093978"/>
    <lineage>
        <taxon>Eukaryota</taxon>
        <taxon>Metazoa</taxon>
        <taxon>Spiralia</taxon>
        <taxon>Lophotrochozoa</taxon>
        <taxon>Mollusca</taxon>
        <taxon>Gastropoda</taxon>
        <taxon>Heterobranchia</taxon>
        <taxon>Euthyneura</taxon>
        <taxon>Panpulmonata</taxon>
        <taxon>Sacoglossa</taxon>
        <taxon>Placobranchoidea</taxon>
        <taxon>Plakobranchidae</taxon>
        <taxon>Elysia</taxon>
    </lineage>
</organism>
<evidence type="ECO:0000256" key="11">
    <source>
        <dbReference type="ARBA" id="ARBA00023201"/>
    </source>
</evidence>
<comment type="similarity">
    <text evidence="2 13">Belongs to the sodium:solute symporter (SSF) (TC 2.A.21) family.</text>
</comment>
<dbReference type="InterPro" id="IPR051163">
    <property type="entry name" value="Sodium:Solute_Symporter_SSF"/>
</dbReference>
<dbReference type="AlphaFoldDB" id="A0AAV4IQW3"/>
<dbReference type="InterPro" id="IPR018212">
    <property type="entry name" value="Na/solute_symporter_CS"/>
</dbReference>
<feature type="transmembrane region" description="Helical" evidence="14">
    <location>
        <begin position="110"/>
        <end position="132"/>
    </location>
</feature>
<evidence type="ECO:0000256" key="1">
    <source>
        <dbReference type="ARBA" id="ARBA00004651"/>
    </source>
</evidence>
<dbReference type="PROSITE" id="PS50283">
    <property type="entry name" value="NA_SOLUT_SYMP_3"/>
    <property type="match status" value="1"/>
</dbReference>
<dbReference type="PANTHER" id="PTHR42985">
    <property type="entry name" value="SODIUM-COUPLED MONOCARBOXYLATE TRANSPORTER"/>
    <property type="match status" value="1"/>
</dbReference>
<keyword evidence="6 14" id="KW-1133">Transmembrane helix</keyword>
<feature type="transmembrane region" description="Helical" evidence="14">
    <location>
        <begin position="217"/>
        <end position="242"/>
    </location>
</feature>
<evidence type="ECO:0000256" key="14">
    <source>
        <dbReference type="SAM" id="Phobius"/>
    </source>
</evidence>
<evidence type="ECO:0000256" key="7">
    <source>
        <dbReference type="ARBA" id="ARBA00023053"/>
    </source>
</evidence>
<keyword evidence="5 14" id="KW-0812">Transmembrane</keyword>
<dbReference type="GO" id="GO:0015075">
    <property type="term" value="F:monoatomic ion transmembrane transporter activity"/>
    <property type="evidence" value="ECO:0007669"/>
    <property type="project" value="UniProtKB-ARBA"/>
</dbReference>
<comment type="subcellular location">
    <subcellularLocation>
        <location evidence="1">Cell membrane</location>
        <topology evidence="1">Multi-pass membrane protein</topology>
    </subcellularLocation>
</comment>
<dbReference type="Pfam" id="PF00474">
    <property type="entry name" value="SSF"/>
    <property type="match status" value="1"/>
</dbReference>
<dbReference type="Proteomes" id="UP000762676">
    <property type="component" value="Unassembled WGS sequence"/>
</dbReference>
<evidence type="ECO:0000256" key="6">
    <source>
        <dbReference type="ARBA" id="ARBA00022989"/>
    </source>
</evidence>
<protein>
    <submittedName>
        <fullName evidence="15">Sodium-coupled monocarboxylate transporter</fullName>
    </submittedName>
</protein>
<feature type="transmembrane region" description="Helical" evidence="14">
    <location>
        <begin position="405"/>
        <end position="423"/>
    </location>
</feature>
<evidence type="ECO:0000256" key="13">
    <source>
        <dbReference type="RuleBase" id="RU362091"/>
    </source>
</evidence>
<evidence type="ECO:0000256" key="12">
    <source>
        <dbReference type="ARBA" id="ARBA00036099"/>
    </source>
</evidence>
<keyword evidence="4" id="KW-1003">Cell membrane</keyword>
<accession>A0AAV4IQW3</accession>
<keyword evidence="10" id="KW-0325">Glycoprotein</keyword>
<feature type="transmembrane region" description="Helical" evidence="14">
    <location>
        <begin position="186"/>
        <end position="210"/>
    </location>
</feature>
<feature type="transmembrane region" description="Helical" evidence="14">
    <location>
        <begin position="301"/>
        <end position="324"/>
    </location>
</feature>
<evidence type="ECO:0000256" key="9">
    <source>
        <dbReference type="ARBA" id="ARBA00023136"/>
    </source>
</evidence>
<comment type="catalytic activity">
    <reaction evidence="12">
        <text>iodide(out) + 2 Na(+)(out) = iodide(in) + 2 Na(+)(in)</text>
        <dbReference type="Rhea" id="RHEA:71207"/>
        <dbReference type="ChEBI" id="CHEBI:16382"/>
        <dbReference type="ChEBI" id="CHEBI:29101"/>
    </reaction>
</comment>
<evidence type="ECO:0000256" key="2">
    <source>
        <dbReference type="ARBA" id="ARBA00006434"/>
    </source>
</evidence>
<dbReference type="GO" id="GO:0098660">
    <property type="term" value="P:inorganic ion transmembrane transport"/>
    <property type="evidence" value="ECO:0007669"/>
    <property type="project" value="UniProtKB-ARBA"/>
</dbReference>
<keyword evidence="3" id="KW-0813">Transport</keyword>
<keyword evidence="16" id="KW-1185">Reference proteome</keyword>
<dbReference type="PROSITE" id="PS00456">
    <property type="entry name" value="NA_SOLUT_SYMP_1"/>
    <property type="match status" value="1"/>
</dbReference>
<feature type="transmembrane region" description="Helical" evidence="14">
    <location>
        <begin position="79"/>
        <end position="98"/>
    </location>
</feature>
<keyword evidence="9 14" id="KW-0472">Membrane</keyword>
<evidence type="ECO:0000256" key="5">
    <source>
        <dbReference type="ARBA" id="ARBA00022692"/>
    </source>
</evidence>
<feature type="transmembrane region" description="Helical" evidence="14">
    <location>
        <begin position="153"/>
        <end position="174"/>
    </location>
</feature>
<evidence type="ECO:0000256" key="10">
    <source>
        <dbReference type="ARBA" id="ARBA00023180"/>
    </source>
</evidence>
<comment type="caution">
    <text evidence="15">The sequence shown here is derived from an EMBL/GenBank/DDBJ whole genome shotgun (WGS) entry which is preliminary data.</text>
</comment>
<evidence type="ECO:0000256" key="8">
    <source>
        <dbReference type="ARBA" id="ARBA00023065"/>
    </source>
</evidence>
<reference evidence="15 16" key="1">
    <citation type="journal article" date="2021" name="Elife">
        <title>Chloroplast acquisition without the gene transfer in kleptoplastic sea slugs, Plakobranchus ocellatus.</title>
        <authorList>
            <person name="Maeda T."/>
            <person name="Takahashi S."/>
            <person name="Yoshida T."/>
            <person name="Shimamura S."/>
            <person name="Takaki Y."/>
            <person name="Nagai Y."/>
            <person name="Toyoda A."/>
            <person name="Suzuki Y."/>
            <person name="Arimoto A."/>
            <person name="Ishii H."/>
            <person name="Satoh N."/>
            <person name="Nishiyama T."/>
            <person name="Hasebe M."/>
            <person name="Maruyama T."/>
            <person name="Minagawa J."/>
            <person name="Obokata J."/>
            <person name="Shigenobu S."/>
        </authorList>
    </citation>
    <scope>NUCLEOTIDE SEQUENCE [LARGE SCALE GENOMIC DNA]</scope>
</reference>
<keyword evidence="11" id="KW-0739">Sodium transport</keyword>
<gene>
    <name evidence="15" type="ORF">ElyMa_004856500</name>
</gene>
<dbReference type="PANTHER" id="PTHR42985:SF40">
    <property type="entry name" value="LD47995P-RELATED"/>
    <property type="match status" value="1"/>
</dbReference>
<name>A0AAV4IQW3_9GAST</name>
<dbReference type="GO" id="GO:0006814">
    <property type="term" value="P:sodium ion transport"/>
    <property type="evidence" value="ECO:0007669"/>
    <property type="project" value="UniProtKB-KW"/>
</dbReference>
<dbReference type="InterPro" id="IPR038377">
    <property type="entry name" value="Na/Glc_symporter_sf"/>
</dbReference>
<dbReference type="NCBIfam" id="TIGR00813">
    <property type="entry name" value="sss"/>
    <property type="match status" value="1"/>
</dbReference>
<feature type="transmembrane region" description="Helical" evidence="14">
    <location>
        <begin position="464"/>
        <end position="483"/>
    </location>
</feature>
<proteinExistence type="inferred from homology"/>
<evidence type="ECO:0000313" key="16">
    <source>
        <dbReference type="Proteomes" id="UP000762676"/>
    </source>
</evidence>
<evidence type="ECO:0000256" key="4">
    <source>
        <dbReference type="ARBA" id="ARBA00022475"/>
    </source>
</evidence>
<feature type="transmembrane region" description="Helical" evidence="14">
    <location>
        <begin position="262"/>
        <end position="280"/>
    </location>
</feature>
<feature type="transmembrane region" description="Helical" evidence="14">
    <location>
        <begin position="435"/>
        <end position="458"/>
    </location>
</feature>
<dbReference type="GO" id="GO:0015293">
    <property type="term" value="F:symporter activity"/>
    <property type="evidence" value="ECO:0007669"/>
    <property type="project" value="TreeGrafter"/>
</dbReference>